<feature type="compositionally biased region" description="Basic and acidic residues" evidence="1">
    <location>
        <begin position="47"/>
        <end position="59"/>
    </location>
</feature>
<dbReference type="EMBL" id="GBXM01021307">
    <property type="protein sequence ID" value="JAH87270.1"/>
    <property type="molecule type" value="Transcribed_RNA"/>
</dbReference>
<protein>
    <recommendedName>
        <fullName evidence="3">HTH psq-type domain-containing protein</fullName>
    </recommendedName>
</protein>
<feature type="region of interest" description="Disordered" evidence="1">
    <location>
        <begin position="1"/>
        <end position="59"/>
    </location>
</feature>
<reference evidence="2" key="2">
    <citation type="journal article" date="2015" name="Fish Shellfish Immunol.">
        <title>Early steps in the European eel (Anguilla anguilla)-Vibrio vulnificus interaction in the gills: Role of the RtxA13 toxin.</title>
        <authorList>
            <person name="Callol A."/>
            <person name="Pajuelo D."/>
            <person name="Ebbesson L."/>
            <person name="Teles M."/>
            <person name="MacKenzie S."/>
            <person name="Amaro C."/>
        </authorList>
    </citation>
    <scope>NUCLEOTIDE SEQUENCE</scope>
</reference>
<reference evidence="2" key="1">
    <citation type="submission" date="2014-11" db="EMBL/GenBank/DDBJ databases">
        <authorList>
            <person name="Amaro Gonzalez C."/>
        </authorList>
    </citation>
    <scope>NUCLEOTIDE SEQUENCE</scope>
</reference>
<dbReference type="SUPFAM" id="SSF46689">
    <property type="entry name" value="Homeodomain-like"/>
    <property type="match status" value="1"/>
</dbReference>
<proteinExistence type="predicted"/>
<name>A0A0E9WCK4_ANGAN</name>
<evidence type="ECO:0008006" key="3">
    <source>
        <dbReference type="Google" id="ProtNLM"/>
    </source>
</evidence>
<evidence type="ECO:0000313" key="2">
    <source>
        <dbReference type="EMBL" id="JAH87270.1"/>
    </source>
</evidence>
<dbReference type="AlphaFoldDB" id="A0A0E9WCK4"/>
<dbReference type="Gene3D" id="1.10.10.60">
    <property type="entry name" value="Homeodomain-like"/>
    <property type="match status" value="1"/>
</dbReference>
<sequence>MENKKKKRDISQTLGLPKSTVWNIIKKKESTGELGNNKGPGRPRKTSTVDDQRLTMENN</sequence>
<organism evidence="2">
    <name type="scientific">Anguilla anguilla</name>
    <name type="common">European freshwater eel</name>
    <name type="synonym">Muraena anguilla</name>
    <dbReference type="NCBI Taxonomy" id="7936"/>
    <lineage>
        <taxon>Eukaryota</taxon>
        <taxon>Metazoa</taxon>
        <taxon>Chordata</taxon>
        <taxon>Craniata</taxon>
        <taxon>Vertebrata</taxon>
        <taxon>Euteleostomi</taxon>
        <taxon>Actinopterygii</taxon>
        <taxon>Neopterygii</taxon>
        <taxon>Teleostei</taxon>
        <taxon>Anguilliformes</taxon>
        <taxon>Anguillidae</taxon>
        <taxon>Anguilla</taxon>
    </lineage>
</organism>
<evidence type="ECO:0000256" key="1">
    <source>
        <dbReference type="SAM" id="MobiDB-lite"/>
    </source>
</evidence>
<dbReference type="InterPro" id="IPR009057">
    <property type="entry name" value="Homeodomain-like_sf"/>
</dbReference>
<accession>A0A0E9WCK4</accession>